<dbReference type="PANTHER" id="PTHR47176:SF1">
    <property type="entry name" value="OS04G0577500 PROTEIN"/>
    <property type="match status" value="1"/>
</dbReference>
<comment type="caution">
    <text evidence="1">The sequence shown here is derived from an EMBL/GenBank/DDBJ whole genome shotgun (WGS) entry which is preliminary data.</text>
</comment>
<evidence type="ECO:0000313" key="2">
    <source>
        <dbReference type="Proteomes" id="UP001424741"/>
    </source>
</evidence>
<proteinExistence type="predicted"/>
<sequence length="267" mass="30388">MIYTDAHLHLQDPRFSGQIDDIITTMREAGITRCVVNGTSPDDWPKVSELANRHPDLITPSFGLHPWKTPYHDDRWKETLLQYLDKHPDACLGECGLDRWMKNPDRQAQEEAFLFHLALAAERNLPLSIHVLKAWGWLINLLENHALPQRGFLLHSYGGSLETAKELLKLGAYFSFSGYFLSERKAGVREVFAQLPLNRVLLETDAPDMTPPDKYRPYLLSENTNHPANLPSIASGLSYYLQTSTATLVSHMNANFQRFFGVESKII</sequence>
<dbReference type="EMBL" id="BAABRL010000001">
    <property type="protein sequence ID" value="GAA5494050.1"/>
    <property type="molecule type" value="Genomic_DNA"/>
</dbReference>
<dbReference type="RefSeq" id="WP_346187092.1">
    <property type="nucleotide sequence ID" value="NZ_BAABRL010000001.1"/>
</dbReference>
<dbReference type="PANTHER" id="PTHR47176">
    <property type="entry name" value="OSJNBA0020J04.13 PROTEIN"/>
    <property type="match status" value="1"/>
</dbReference>
<organism evidence="1 2">
    <name type="scientific">Rubritalea halochordaticola</name>
    <dbReference type="NCBI Taxonomy" id="714537"/>
    <lineage>
        <taxon>Bacteria</taxon>
        <taxon>Pseudomonadati</taxon>
        <taxon>Verrucomicrobiota</taxon>
        <taxon>Verrucomicrobiia</taxon>
        <taxon>Verrucomicrobiales</taxon>
        <taxon>Rubritaleaceae</taxon>
        <taxon>Rubritalea</taxon>
    </lineage>
</organism>
<dbReference type="PIRSF" id="PIRSF005902">
    <property type="entry name" value="DNase_TatD"/>
    <property type="match status" value="1"/>
</dbReference>
<protein>
    <submittedName>
        <fullName evidence="1">D-aminoacyl-tRNA deacylase</fullName>
    </submittedName>
</protein>
<dbReference type="Gene3D" id="3.20.20.140">
    <property type="entry name" value="Metal-dependent hydrolases"/>
    <property type="match status" value="1"/>
</dbReference>
<reference evidence="1 2" key="1">
    <citation type="submission" date="2024-02" db="EMBL/GenBank/DDBJ databases">
        <title>Rubritalea halochordaticola NBRC 107102.</title>
        <authorList>
            <person name="Ichikawa N."/>
            <person name="Katano-Makiyama Y."/>
            <person name="Hidaka K."/>
        </authorList>
    </citation>
    <scope>NUCLEOTIDE SEQUENCE [LARGE SCALE GENOMIC DNA]</scope>
    <source>
        <strain evidence="1 2">NBRC 107102</strain>
    </source>
</reference>
<dbReference type="Proteomes" id="UP001424741">
    <property type="component" value="Unassembled WGS sequence"/>
</dbReference>
<dbReference type="CDD" id="cd01310">
    <property type="entry name" value="TatD_DNAse"/>
    <property type="match status" value="1"/>
</dbReference>
<dbReference type="InterPro" id="IPR032466">
    <property type="entry name" value="Metal_Hydrolase"/>
</dbReference>
<evidence type="ECO:0000313" key="1">
    <source>
        <dbReference type="EMBL" id="GAA5494050.1"/>
    </source>
</evidence>
<dbReference type="Pfam" id="PF01026">
    <property type="entry name" value="TatD_DNase"/>
    <property type="match status" value="1"/>
</dbReference>
<dbReference type="InterPro" id="IPR001130">
    <property type="entry name" value="TatD-like"/>
</dbReference>
<accession>A0ABP9UWH7</accession>
<name>A0ABP9UWH7_9BACT</name>
<keyword evidence="2" id="KW-1185">Reference proteome</keyword>
<gene>
    <name evidence="1" type="primary">dtd3_1</name>
    <name evidence="1" type="ORF">Rhal01_00206</name>
</gene>
<dbReference type="SUPFAM" id="SSF51556">
    <property type="entry name" value="Metallo-dependent hydrolases"/>
    <property type="match status" value="1"/>
</dbReference>